<dbReference type="EMBL" id="JACGWJ010000168">
    <property type="protein sequence ID" value="KAL0294441.1"/>
    <property type="molecule type" value="Genomic_DNA"/>
</dbReference>
<dbReference type="InterPro" id="IPR036875">
    <property type="entry name" value="Znf_CCHC_sf"/>
</dbReference>
<dbReference type="SMART" id="SM00343">
    <property type="entry name" value="ZnF_C2HC"/>
    <property type="match status" value="1"/>
</dbReference>
<dbReference type="AlphaFoldDB" id="A0AAW2JJK4"/>
<dbReference type="Gene3D" id="3.30.420.10">
    <property type="entry name" value="Ribonuclease H-like superfamily/Ribonuclease H"/>
    <property type="match status" value="1"/>
</dbReference>
<dbReference type="InterPro" id="IPR001878">
    <property type="entry name" value="Znf_CCHC"/>
</dbReference>
<dbReference type="InterPro" id="IPR054722">
    <property type="entry name" value="PolX-like_BBD"/>
</dbReference>
<dbReference type="PANTHER" id="PTHR42648:SF27">
    <property type="entry name" value="RNA-DIRECTED DNA POLYMERASE"/>
    <property type="match status" value="1"/>
</dbReference>
<keyword evidence="1" id="KW-0645">Protease</keyword>
<dbReference type="GO" id="GO:0003676">
    <property type="term" value="F:nucleic acid binding"/>
    <property type="evidence" value="ECO:0007669"/>
    <property type="project" value="InterPro"/>
</dbReference>
<name>A0AAW2JJK4_SESRA</name>
<dbReference type="Pfam" id="PF14223">
    <property type="entry name" value="Retrotran_gag_2"/>
    <property type="match status" value="1"/>
</dbReference>
<keyword evidence="2" id="KW-0863">Zinc-finger</keyword>
<proteinExistence type="predicted"/>
<feature type="region of interest" description="Disordered" evidence="3">
    <location>
        <begin position="571"/>
        <end position="597"/>
    </location>
</feature>
<dbReference type="SUPFAM" id="SSF57756">
    <property type="entry name" value="Retrovirus zinc finger-like domains"/>
    <property type="match status" value="1"/>
</dbReference>
<evidence type="ECO:0000256" key="1">
    <source>
        <dbReference type="ARBA" id="ARBA00022670"/>
    </source>
</evidence>
<dbReference type="InterPro" id="IPR036397">
    <property type="entry name" value="RNaseH_sf"/>
</dbReference>
<reference evidence="5" key="1">
    <citation type="submission" date="2020-06" db="EMBL/GenBank/DDBJ databases">
        <authorList>
            <person name="Li T."/>
            <person name="Hu X."/>
            <person name="Zhang T."/>
            <person name="Song X."/>
            <person name="Zhang H."/>
            <person name="Dai N."/>
            <person name="Sheng W."/>
            <person name="Hou X."/>
            <person name="Wei L."/>
        </authorList>
    </citation>
    <scope>NUCLEOTIDE SEQUENCE</scope>
    <source>
        <strain evidence="5">G02</strain>
        <tissue evidence="5">Leaf</tissue>
    </source>
</reference>
<dbReference type="Pfam" id="PF25597">
    <property type="entry name" value="SH3_retrovirus"/>
    <property type="match status" value="1"/>
</dbReference>
<keyword evidence="1" id="KW-0378">Hydrolase</keyword>
<dbReference type="GO" id="GO:0008270">
    <property type="term" value="F:zinc ion binding"/>
    <property type="evidence" value="ECO:0007669"/>
    <property type="project" value="UniProtKB-KW"/>
</dbReference>
<protein>
    <recommendedName>
        <fullName evidence="4">CCHC-type domain-containing protein</fullName>
    </recommendedName>
</protein>
<gene>
    <name evidence="5" type="ORF">Sradi_6886800</name>
</gene>
<comment type="caution">
    <text evidence="5">The sequence shown here is derived from an EMBL/GenBank/DDBJ whole genome shotgun (WGS) entry which is preliminary data.</text>
</comment>
<dbReference type="InterPro" id="IPR039537">
    <property type="entry name" value="Retrotran_Ty1/copia-like"/>
</dbReference>
<dbReference type="PANTHER" id="PTHR42648">
    <property type="entry name" value="TRANSPOSASE, PUTATIVE-RELATED"/>
    <property type="match status" value="1"/>
</dbReference>
<keyword evidence="2" id="KW-0862">Zinc</keyword>
<sequence length="597" mass="67749">MKEVYAVPDRHIRYAATKAFFGTKMTEGSSVREHEIKMLSLVEKLEDLQTRLDNDTYIDVILQSLPPSYDPFVVNYNMNGLEKSINELINMLVQYETTTKKSEPSVLVGEASTSKAKGKGARRWKRKKGKAKAAASALSAPVAPVGMGKGKGKVGSKPNKANDVCIHCREKGHWKRECPKLLSSAGTFVIEVNMITNSASWVLDTGWGAHICNDLQVLERSRKLSRDEVVLKLSDGKAVAAEAVGIVHLVVSDQVMIELKDCYYVPSMIKNIISISLLDNVGFEFMISKNYFYLMKNDSSHLLGKLHNGLYILQQHYLIMTAQNKRKMDNQDNAQIWHARLGHISQDRIKRRLWATEYTSQRWVFLFITFIDDHSRYGYVYVMSGLLLERHNCVSERRNRTLLDMARSMMNFTELSLSFWDYALEMAAKLLNMEPSKTVAQTPYQIWHGKPASYKYLRVWGSPAYVKRLVGDKLDSRSSLCRFVGYPKETAGYYFYDPSEQKVFVSRNAVFLEKGFPTDTQREELLLEESSEATSQTDTVTSSAPIVPTNDIPVLRRSTRVSQQPERYGFLGLTGQLDNDPKTYGEAMSDIDSGKMD</sequence>
<organism evidence="5">
    <name type="scientific">Sesamum radiatum</name>
    <name type="common">Black benniseed</name>
    <dbReference type="NCBI Taxonomy" id="300843"/>
    <lineage>
        <taxon>Eukaryota</taxon>
        <taxon>Viridiplantae</taxon>
        <taxon>Streptophyta</taxon>
        <taxon>Embryophyta</taxon>
        <taxon>Tracheophyta</taxon>
        <taxon>Spermatophyta</taxon>
        <taxon>Magnoliopsida</taxon>
        <taxon>eudicotyledons</taxon>
        <taxon>Gunneridae</taxon>
        <taxon>Pentapetalae</taxon>
        <taxon>asterids</taxon>
        <taxon>lamiids</taxon>
        <taxon>Lamiales</taxon>
        <taxon>Pedaliaceae</taxon>
        <taxon>Sesamum</taxon>
    </lineage>
</organism>
<dbReference type="InterPro" id="IPR012337">
    <property type="entry name" value="RNaseH-like_sf"/>
</dbReference>
<evidence type="ECO:0000313" key="5">
    <source>
        <dbReference type="EMBL" id="KAL0294441.1"/>
    </source>
</evidence>
<dbReference type="PROSITE" id="PS50158">
    <property type="entry name" value="ZF_CCHC"/>
    <property type="match status" value="1"/>
</dbReference>
<reference evidence="5" key="2">
    <citation type="journal article" date="2024" name="Plant">
        <title>Genomic evolution and insights into agronomic trait innovations of Sesamum species.</title>
        <authorList>
            <person name="Miao H."/>
            <person name="Wang L."/>
            <person name="Qu L."/>
            <person name="Liu H."/>
            <person name="Sun Y."/>
            <person name="Le M."/>
            <person name="Wang Q."/>
            <person name="Wei S."/>
            <person name="Zheng Y."/>
            <person name="Lin W."/>
            <person name="Duan Y."/>
            <person name="Cao H."/>
            <person name="Xiong S."/>
            <person name="Wang X."/>
            <person name="Wei L."/>
            <person name="Li C."/>
            <person name="Ma Q."/>
            <person name="Ju M."/>
            <person name="Zhao R."/>
            <person name="Li G."/>
            <person name="Mu C."/>
            <person name="Tian Q."/>
            <person name="Mei H."/>
            <person name="Zhang T."/>
            <person name="Gao T."/>
            <person name="Zhang H."/>
        </authorList>
    </citation>
    <scope>NUCLEOTIDE SEQUENCE</scope>
    <source>
        <strain evidence="5">G02</strain>
    </source>
</reference>
<dbReference type="Gene3D" id="4.10.60.10">
    <property type="entry name" value="Zinc finger, CCHC-type"/>
    <property type="match status" value="1"/>
</dbReference>
<evidence type="ECO:0000256" key="2">
    <source>
        <dbReference type="PROSITE-ProRule" id="PRU00047"/>
    </source>
</evidence>
<evidence type="ECO:0000256" key="3">
    <source>
        <dbReference type="SAM" id="MobiDB-lite"/>
    </source>
</evidence>
<feature type="compositionally biased region" description="Polar residues" evidence="3">
    <location>
        <begin position="533"/>
        <end position="544"/>
    </location>
</feature>
<keyword evidence="2" id="KW-0479">Metal-binding</keyword>
<dbReference type="SUPFAM" id="SSF53098">
    <property type="entry name" value="Ribonuclease H-like"/>
    <property type="match status" value="1"/>
</dbReference>
<feature type="domain" description="CCHC-type" evidence="4">
    <location>
        <begin position="165"/>
        <end position="180"/>
    </location>
</feature>
<dbReference type="GO" id="GO:0006508">
    <property type="term" value="P:proteolysis"/>
    <property type="evidence" value="ECO:0007669"/>
    <property type="project" value="UniProtKB-KW"/>
</dbReference>
<dbReference type="Pfam" id="PF22936">
    <property type="entry name" value="Pol_BBD"/>
    <property type="match status" value="1"/>
</dbReference>
<evidence type="ECO:0000259" key="4">
    <source>
        <dbReference type="PROSITE" id="PS50158"/>
    </source>
</evidence>
<feature type="region of interest" description="Disordered" evidence="3">
    <location>
        <begin position="528"/>
        <end position="549"/>
    </location>
</feature>
<dbReference type="InterPro" id="IPR057670">
    <property type="entry name" value="SH3_retrovirus"/>
</dbReference>
<accession>A0AAW2JJK4</accession>
<dbReference type="GO" id="GO:0008233">
    <property type="term" value="F:peptidase activity"/>
    <property type="evidence" value="ECO:0007669"/>
    <property type="project" value="UniProtKB-KW"/>
</dbReference>